<evidence type="ECO:0000256" key="10">
    <source>
        <dbReference type="SAM" id="MobiDB-lite"/>
    </source>
</evidence>
<comment type="similarity">
    <text evidence="4">Belongs to the glycosyl hydrolase 100 family.</text>
</comment>
<comment type="caution">
    <text evidence="13">The sequence shown here is derived from an EMBL/GenBank/DDBJ whole genome shotgun (WGS) entry which is preliminary data.</text>
</comment>
<evidence type="ECO:0000256" key="2">
    <source>
        <dbReference type="ARBA" id="ARBA00001947"/>
    </source>
</evidence>
<dbReference type="FunFam" id="3.40.800.20:FF:000034">
    <property type="entry name" value="Histone deacetylase 19"/>
    <property type="match status" value="1"/>
</dbReference>
<dbReference type="Gene3D" id="3.40.800.20">
    <property type="entry name" value="Histone deacetylase domain"/>
    <property type="match status" value="2"/>
</dbReference>
<dbReference type="InterPro" id="IPR003084">
    <property type="entry name" value="HDAC_I/II"/>
</dbReference>
<dbReference type="InterPro" id="IPR008928">
    <property type="entry name" value="6-hairpin_glycosidase_sf"/>
</dbReference>
<dbReference type="InterPro" id="IPR023696">
    <property type="entry name" value="Ureohydrolase_dom_sf"/>
</dbReference>
<dbReference type="GO" id="GO:0141221">
    <property type="term" value="F:histone deacetylase activity, hydrolytic mechanism"/>
    <property type="evidence" value="ECO:0007669"/>
    <property type="project" value="UniProtKB-EC"/>
</dbReference>
<dbReference type="InterPro" id="IPR012341">
    <property type="entry name" value="6hp_glycosidase-like_sf"/>
</dbReference>
<keyword evidence="11" id="KW-0472">Membrane</keyword>
<dbReference type="AlphaFoldDB" id="A0A8K0NCT9"/>
<keyword evidence="8" id="KW-0326">Glycosidase</keyword>
<dbReference type="Pfam" id="PF12899">
    <property type="entry name" value="Glyco_hydro_100"/>
    <property type="match status" value="2"/>
</dbReference>
<dbReference type="InterPro" id="IPR037138">
    <property type="entry name" value="His_deacetylse_dom_sf"/>
</dbReference>
<dbReference type="PANTHER" id="PTHR31916">
    <property type="match status" value="1"/>
</dbReference>
<dbReference type="Gene3D" id="1.50.10.10">
    <property type="match status" value="1"/>
</dbReference>
<gene>
    <name evidence="13" type="ORF">COCNU_15G000030</name>
</gene>
<protein>
    <recommendedName>
        <fullName evidence="12">Histone deacetylase domain-containing protein</fullName>
    </recommendedName>
</protein>
<evidence type="ECO:0000256" key="6">
    <source>
        <dbReference type="ARBA" id="ARBA00022853"/>
    </source>
</evidence>
<dbReference type="InterPro" id="IPR000286">
    <property type="entry name" value="HDACs"/>
</dbReference>
<proteinExistence type="inferred from homology"/>
<dbReference type="SUPFAM" id="SSF52768">
    <property type="entry name" value="Arginase/deacetylase"/>
    <property type="match status" value="1"/>
</dbReference>
<evidence type="ECO:0000259" key="12">
    <source>
        <dbReference type="Pfam" id="PF00850"/>
    </source>
</evidence>
<dbReference type="GO" id="GO:0005987">
    <property type="term" value="P:sucrose catabolic process"/>
    <property type="evidence" value="ECO:0007669"/>
    <property type="project" value="TreeGrafter"/>
</dbReference>
<dbReference type="Pfam" id="PF00850">
    <property type="entry name" value="Hist_deacetyl"/>
    <property type="match status" value="1"/>
</dbReference>
<dbReference type="GO" id="GO:0009507">
    <property type="term" value="C:chloroplast"/>
    <property type="evidence" value="ECO:0007669"/>
    <property type="project" value="TreeGrafter"/>
</dbReference>
<evidence type="ECO:0000256" key="5">
    <source>
        <dbReference type="ARBA" id="ARBA00022801"/>
    </source>
</evidence>
<comment type="similarity">
    <text evidence="3">Belongs to the histone deacetylase family. HD type 1 subfamily.</text>
</comment>
<evidence type="ECO:0000256" key="8">
    <source>
        <dbReference type="ARBA" id="ARBA00023295"/>
    </source>
</evidence>
<evidence type="ECO:0000256" key="1">
    <source>
        <dbReference type="ARBA" id="ARBA00000094"/>
    </source>
</evidence>
<evidence type="ECO:0000313" key="13">
    <source>
        <dbReference type="EMBL" id="KAG1369637.1"/>
    </source>
</evidence>
<dbReference type="InterPro" id="IPR023801">
    <property type="entry name" value="His_deacetylse_dom"/>
</dbReference>
<dbReference type="GO" id="GO:0004575">
    <property type="term" value="F:sucrose alpha-glucosidase activity"/>
    <property type="evidence" value="ECO:0007669"/>
    <property type="project" value="TreeGrafter"/>
</dbReference>
<dbReference type="Proteomes" id="UP000797356">
    <property type="component" value="Chromosome 15"/>
</dbReference>
<reference evidence="13" key="2">
    <citation type="submission" date="2019-07" db="EMBL/GenBank/DDBJ databases">
        <authorList>
            <person name="Yang Y."/>
            <person name="Bocs S."/>
            <person name="Baudouin L."/>
        </authorList>
    </citation>
    <scope>NUCLEOTIDE SEQUENCE</scope>
    <source>
        <tissue evidence="13">Spear leaf of Hainan Tall coconut</tissue>
    </source>
</reference>
<comment type="catalytic activity">
    <reaction evidence="1">
        <text>Hydrolysis of terminal non-reducing beta-D-fructofuranoside residues in beta-D-fructofuranosides.</text>
        <dbReference type="EC" id="3.2.1.26"/>
    </reaction>
</comment>
<evidence type="ECO:0000313" key="14">
    <source>
        <dbReference type="Proteomes" id="UP000797356"/>
    </source>
</evidence>
<comment type="catalytic activity">
    <reaction evidence="9">
        <text>N(6)-acetyl-L-lysyl-[histone] + H2O = L-lysyl-[histone] + acetate</text>
        <dbReference type="Rhea" id="RHEA:58196"/>
        <dbReference type="Rhea" id="RHEA-COMP:9845"/>
        <dbReference type="Rhea" id="RHEA-COMP:11338"/>
        <dbReference type="ChEBI" id="CHEBI:15377"/>
        <dbReference type="ChEBI" id="CHEBI:29969"/>
        <dbReference type="ChEBI" id="CHEBI:30089"/>
        <dbReference type="ChEBI" id="CHEBI:61930"/>
        <dbReference type="EC" id="3.5.1.98"/>
    </reaction>
</comment>
<keyword evidence="11" id="KW-1133">Transmembrane helix</keyword>
<keyword evidence="11" id="KW-0812">Transmembrane</keyword>
<dbReference type="InterPro" id="IPR024746">
    <property type="entry name" value="Glyco_hydro_100"/>
</dbReference>
<feature type="compositionally biased region" description="Basic and acidic residues" evidence="10">
    <location>
        <begin position="280"/>
        <end position="297"/>
    </location>
</feature>
<evidence type="ECO:0000256" key="7">
    <source>
        <dbReference type="ARBA" id="ARBA00023277"/>
    </source>
</evidence>
<dbReference type="PANTHER" id="PTHR31916:SF28">
    <property type="entry name" value="NEUTRAL_ALKALINE INVERTASE 3, CHLOROPLASTIC"/>
    <property type="match status" value="1"/>
</dbReference>
<keyword evidence="7" id="KW-0119">Carbohydrate metabolism</keyword>
<dbReference type="EMBL" id="CM017886">
    <property type="protein sequence ID" value="KAG1369637.1"/>
    <property type="molecule type" value="Genomic_DNA"/>
</dbReference>
<dbReference type="OrthoDB" id="1918432at2759"/>
<comment type="cofactor">
    <cofactor evidence="2">
        <name>Zn(2+)</name>
        <dbReference type="ChEBI" id="CHEBI:29105"/>
    </cofactor>
</comment>
<evidence type="ECO:0000256" key="9">
    <source>
        <dbReference type="ARBA" id="ARBA00048287"/>
    </source>
</evidence>
<name>A0A8K0NCT9_COCNU</name>
<accession>A0A8K0NCT9</accession>
<reference evidence="13" key="1">
    <citation type="journal article" date="2017" name="Gigascience">
        <title>The genome draft of coconut (Cocos nucifera).</title>
        <authorList>
            <person name="Xiao Y."/>
            <person name="Xu P."/>
            <person name="Fan H."/>
            <person name="Baudouin L."/>
            <person name="Xia W."/>
            <person name="Bocs S."/>
            <person name="Xu J."/>
            <person name="Li Q."/>
            <person name="Guo A."/>
            <person name="Zhou L."/>
            <person name="Li J."/>
            <person name="Wu Y."/>
            <person name="Ma Z."/>
            <person name="Armero A."/>
            <person name="Issali A.E."/>
            <person name="Liu N."/>
            <person name="Peng M."/>
            <person name="Yang Y."/>
        </authorList>
    </citation>
    <scope>NUCLEOTIDE SEQUENCE</scope>
    <source>
        <tissue evidence="13">Spear leaf of Hainan Tall coconut</tissue>
    </source>
</reference>
<dbReference type="PRINTS" id="PR01270">
    <property type="entry name" value="HDASUPER"/>
</dbReference>
<keyword evidence="14" id="KW-1185">Reference proteome</keyword>
<sequence length="873" mass="99526">MPSKDRIAYFYDGDVGNVYFGPNHPMKPHRLCMTHHLVLSYELHKKMEIYRPHKAYPVELAQFHSADYVEFLHRITPDTQHLFADELARYNLGEDCPVFENLFEFCQIYAGGTIDAARRLNHQLCDIAINWAGGLHHAKKCGASGFCYINDLVLGILELLKFHARVLYIDIDIHHGDGVEEAFYFTDRVMTVSFHKYGDMFFPGTGDIKVTGGGGYTKENVARCWTVETGVLLDAELPNEIPNNEYIKYFAPDYTLKIQNGNVVPPDFYIPDFDEDEQNPDERVGQHTQDKQIQRDDEYYDGDNDNDHNMEDGIPSKPSGKYGKKKCSVYMRSQSNCMRVCGVRVINNRSESLKCQCQMTEGITDMTAAKHAMHKKRGNSVEDEAWSLLQESVVYYCGSPVGTIAAKDPSDSNVLNYDQVFIRDFIPTGIAFLLKGEYEIVRNFILHTLQLQALFYSALLCAREMLAPEDGSADLIRALNNRLIALSFHIREYYWVDMRKLNEIYRYKQEEYSYDAVNKFNIYPDQISPWLVEWMPDKGGYLIGNLQPAHMDFRFFSLGNLWSIVSSLATVNQSHAILDLIEAKWSDLVADMPFKICYPALEGQEWRIITGSDPKNTPWSYHNGGAWPTLLWQLAVACIKMNRPGIAARAVEVAEKRIAADKWPEYYDTKQARFIGKQSRLHQTWSIAGFLVAKLLLDNPDAAKTLWNDEDAEIINALNIMVDPSNPRRKRAPGHTTMAVLGQHCSGRSDFTSIILGFPYACIVLAVACIKMNRPGIAARAVEVAEKRIAADKWPEYYDTKQARFIGKQSRLHQTWSIAGFLVAKLLLDNPDAAKTLWNDEDAEIINALNIMVDPSNPRRKRGRKVLKKTYIV</sequence>
<feature type="transmembrane region" description="Helical" evidence="11">
    <location>
        <begin position="751"/>
        <end position="770"/>
    </location>
</feature>
<keyword evidence="6" id="KW-0156">Chromatin regulator</keyword>
<dbReference type="GO" id="GO:0033926">
    <property type="term" value="F:endo-alpha-N-acetylgalactosaminidase activity"/>
    <property type="evidence" value="ECO:0007669"/>
    <property type="project" value="InterPro"/>
</dbReference>
<evidence type="ECO:0000256" key="11">
    <source>
        <dbReference type="SAM" id="Phobius"/>
    </source>
</evidence>
<feature type="domain" description="Histone deacetylase" evidence="12">
    <location>
        <begin position="24"/>
        <end position="214"/>
    </location>
</feature>
<dbReference type="PRINTS" id="PR01271">
    <property type="entry name" value="HISDACETLASE"/>
</dbReference>
<organism evidence="13 14">
    <name type="scientific">Cocos nucifera</name>
    <name type="common">Coconut palm</name>
    <dbReference type="NCBI Taxonomy" id="13894"/>
    <lineage>
        <taxon>Eukaryota</taxon>
        <taxon>Viridiplantae</taxon>
        <taxon>Streptophyta</taxon>
        <taxon>Embryophyta</taxon>
        <taxon>Tracheophyta</taxon>
        <taxon>Spermatophyta</taxon>
        <taxon>Magnoliopsida</taxon>
        <taxon>Liliopsida</taxon>
        <taxon>Arecaceae</taxon>
        <taxon>Arecoideae</taxon>
        <taxon>Cocoseae</taxon>
        <taxon>Attaleinae</taxon>
        <taxon>Cocos</taxon>
    </lineage>
</organism>
<keyword evidence="5" id="KW-0378">Hydrolase</keyword>
<evidence type="ECO:0000256" key="3">
    <source>
        <dbReference type="ARBA" id="ARBA00006457"/>
    </source>
</evidence>
<evidence type="ECO:0000256" key="4">
    <source>
        <dbReference type="ARBA" id="ARBA00007671"/>
    </source>
</evidence>
<dbReference type="SUPFAM" id="SSF48208">
    <property type="entry name" value="Six-hairpin glycosidases"/>
    <property type="match status" value="2"/>
</dbReference>
<feature type="region of interest" description="Disordered" evidence="10">
    <location>
        <begin position="269"/>
        <end position="320"/>
    </location>
</feature>